<reference evidence="7 8" key="1">
    <citation type="submission" date="2024-07" db="EMBL/GenBank/DDBJ databases">
        <title>Chromosome-level genome assembly of the water stick insect Ranatra chinensis (Heteroptera: Nepidae).</title>
        <authorList>
            <person name="Liu X."/>
        </authorList>
    </citation>
    <scope>NUCLEOTIDE SEQUENCE [LARGE SCALE GENOMIC DNA]</scope>
    <source>
        <strain evidence="7">Cailab_2021Rc</strain>
        <tissue evidence="7">Muscle</tissue>
    </source>
</reference>
<evidence type="ECO:0000256" key="4">
    <source>
        <dbReference type="PROSITE-ProRule" id="PRU00176"/>
    </source>
</evidence>
<evidence type="ECO:0000256" key="5">
    <source>
        <dbReference type="SAM" id="MobiDB-lite"/>
    </source>
</evidence>
<dbReference type="PANTHER" id="PTHR13798">
    <property type="entry name" value="RNA BINDING MOTIF RBM PROTEIN -RELATED"/>
    <property type="match status" value="1"/>
</dbReference>
<evidence type="ECO:0000256" key="1">
    <source>
        <dbReference type="ARBA" id="ARBA00004642"/>
    </source>
</evidence>
<evidence type="ECO:0000313" key="7">
    <source>
        <dbReference type="EMBL" id="KAL1140030.1"/>
    </source>
</evidence>
<feature type="compositionally biased region" description="Basic residues" evidence="5">
    <location>
        <begin position="208"/>
        <end position="224"/>
    </location>
</feature>
<dbReference type="InterPro" id="IPR000504">
    <property type="entry name" value="RRM_dom"/>
</dbReference>
<dbReference type="InterPro" id="IPR052285">
    <property type="entry name" value="NEXT_complex_subunit"/>
</dbReference>
<dbReference type="Pfam" id="PF00076">
    <property type="entry name" value="RRM_1"/>
    <property type="match status" value="1"/>
</dbReference>
<protein>
    <recommendedName>
        <fullName evidence="6">RRM domain-containing protein</fullName>
    </recommendedName>
</protein>
<dbReference type="SUPFAM" id="SSF54928">
    <property type="entry name" value="RNA-binding domain, RBD"/>
    <property type="match status" value="1"/>
</dbReference>
<comment type="caution">
    <text evidence="7">The sequence shown here is derived from an EMBL/GenBank/DDBJ whole genome shotgun (WGS) entry which is preliminary data.</text>
</comment>
<keyword evidence="3" id="KW-0539">Nucleus</keyword>
<feature type="domain" description="RRM" evidence="6">
    <location>
        <begin position="6"/>
        <end position="82"/>
    </location>
</feature>
<gene>
    <name evidence="7" type="ORF">AAG570_007007</name>
</gene>
<dbReference type="InterPro" id="IPR012677">
    <property type="entry name" value="Nucleotide-bd_a/b_plait_sf"/>
</dbReference>
<dbReference type="AlphaFoldDB" id="A0ABD0YVQ0"/>
<dbReference type="EMBL" id="JBFDAA010000002">
    <property type="protein sequence ID" value="KAL1140030.1"/>
    <property type="molecule type" value="Genomic_DNA"/>
</dbReference>
<evidence type="ECO:0000259" key="6">
    <source>
        <dbReference type="PROSITE" id="PS50102"/>
    </source>
</evidence>
<dbReference type="PROSITE" id="PS50102">
    <property type="entry name" value="RRM"/>
    <property type="match status" value="1"/>
</dbReference>
<keyword evidence="2 4" id="KW-0694">RNA-binding</keyword>
<comment type="subcellular location">
    <subcellularLocation>
        <location evidence="1">Nucleus</location>
        <location evidence="1">Nucleoplasm</location>
    </subcellularLocation>
</comment>
<dbReference type="Proteomes" id="UP001558652">
    <property type="component" value="Unassembled WGS sequence"/>
</dbReference>
<organism evidence="7 8">
    <name type="scientific">Ranatra chinensis</name>
    <dbReference type="NCBI Taxonomy" id="642074"/>
    <lineage>
        <taxon>Eukaryota</taxon>
        <taxon>Metazoa</taxon>
        <taxon>Ecdysozoa</taxon>
        <taxon>Arthropoda</taxon>
        <taxon>Hexapoda</taxon>
        <taxon>Insecta</taxon>
        <taxon>Pterygota</taxon>
        <taxon>Neoptera</taxon>
        <taxon>Paraneoptera</taxon>
        <taxon>Hemiptera</taxon>
        <taxon>Heteroptera</taxon>
        <taxon>Panheteroptera</taxon>
        <taxon>Nepomorpha</taxon>
        <taxon>Nepidae</taxon>
        <taxon>Ranatrinae</taxon>
        <taxon>Ranatra</taxon>
    </lineage>
</organism>
<name>A0ABD0YVQ0_9HEMI</name>
<proteinExistence type="predicted"/>
<dbReference type="GO" id="GO:0003723">
    <property type="term" value="F:RNA binding"/>
    <property type="evidence" value="ECO:0007669"/>
    <property type="project" value="UniProtKB-UniRule"/>
</dbReference>
<accession>A0ABD0YVQ0</accession>
<dbReference type="GO" id="GO:0005654">
    <property type="term" value="C:nucleoplasm"/>
    <property type="evidence" value="ECO:0007669"/>
    <property type="project" value="UniProtKB-SubCell"/>
</dbReference>
<dbReference type="InterPro" id="IPR035979">
    <property type="entry name" value="RBD_domain_sf"/>
</dbReference>
<dbReference type="Gene3D" id="3.30.70.330">
    <property type="match status" value="1"/>
</dbReference>
<feature type="compositionally biased region" description="Basic and acidic residues" evidence="5">
    <location>
        <begin position="225"/>
        <end position="234"/>
    </location>
</feature>
<evidence type="ECO:0000313" key="8">
    <source>
        <dbReference type="Proteomes" id="UP001558652"/>
    </source>
</evidence>
<dbReference type="SMART" id="SM00360">
    <property type="entry name" value="RRM"/>
    <property type="match status" value="1"/>
</dbReference>
<feature type="region of interest" description="Disordered" evidence="5">
    <location>
        <begin position="198"/>
        <end position="234"/>
    </location>
</feature>
<keyword evidence="8" id="KW-1185">Reference proteome</keyword>
<dbReference type="PANTHER" id="PTHR13798:SF11">
    <property type="entry name" value="RNA-BINDING PROTEIN 7-RELATED"/>
    <property type="match status" value="1"/>
</dbReference>
<evidence type="ECO:0000256" key="3">
    <source>
        <dbReference type="ARBA" id="ARBA00023242"/>
    </source>
</evidence>
<sequence>MGDDGRTVYCSNLSERMTEELLYELFLQAGPIVEVHIPLSNGRPRSYGFVTFKHKCSVLYALQLMQNTVLFGRNLSVRPSVRNNQHQQNNSRPSQLRDIIEEPRLDVNDNSSLRGLWNSKRHLDSDLMPNDLRKRLKGRSTQQAADSIVSDHPIFNSQLPYMISPYVMGLPIDPRCYQSQAIDVNGWNLTMEYDNGRNRCFSRNDNTRHHRRPDNRNHSRHHSSRREEHRRSRY</sequence>
<evidence type="ECO:0000256" key="2">
    <source>
        <dbReference type="ARBA" id="ARBA00022884"/>
    </source>
</evidence>